<accession>A0A2N7LDV6</accession>
<feature type="compositionally biased region" description="Basic and acidic residues" evidence="1">
    <location>
        <begin position="1"/>
        <end position="10"/>
    </location>
</feature>
<feature type="region of interest" description="Disordered" evidence="1">
    <location>
        <begin position="1"/>
        <end position="20"/>
    </location>
</feature>
<name>A0A2N7LDV6_9GAMM</name>
<evidence type="ECO:0000313" key="2">
    <source>
        <dbReference type="EMBL" id="PMN93573.1"/>
    </source>
</evidence>
<proteinExistence type="predicted"/>
<comment type="caution">
    <text evidence="2">The sequence shown here is derived from an EMBL/GenBank/DDBJ whole genome shotgun (WGS) entry which is preliminary data.</text>
</comment>
<protein>
    <submittedName>
        <fullName evidence="2">Uncharacterized protein</fullName>
    </submittedName>
</protein>
<evidence type="ECO:0000256" key="1">
    <source>
        <dbReference type="SAM" id="MobiDB-lite"/>
    </source>
</evidence>
<reference evidence="3" key="1">
    <citation type="submission" date="2016-07" db="EMBL/GenBank/DDBJ databases">
        <title>Nontailed viruses are major unrecognized killers of bacteria in the ocean.</title>
        <authorList>
            <person name="Kauffman K."/>
            <person name="Hussain F."/>
            <person name="Yang J."/>
            <person name="Arevalo P."/>
            <person name="Brown J."/>
            <person name="Cutler M."/>
            <person name="Kelly L."/>
            <person name="Polz M.F."/>
        </authorList>
    </citation>
    <scope>NUCLEOTIDE SEQUENCE [LARGE SCALE GENOMIC DNA]</scope>
    <source>
        <strain evidence="3">10N.261.45.A10</strain>
    </source>
</reference>
<dbReference type="EMBL" id="MDAL01000012">
    <property type="protein sequence ID" value="PMN93573.1"/>
    <property type="molecule type" value="Genomic_DNA"/>
</dbReference>
<dbReference type="Proteomes" id="UP000235387">
    <property type="component" value="Unassembled WGS sequence"/>
</dbReference>
<dbReference type="AlphaFoldDB" id="A0A2N7LDV6"/>
<gene>
    <name evidence="2" type="ORF">BCT23_12530</name>
</gene>
<evidence type="ECO:0000313" key="3">
    <source>
        <dbReference type="Proteomes" id="UP000235387"/>
    </source>
</evidence>
<sequence length="89" mass="10310">MHWKPEKPNEKSVINTSNTDIKRITNKKNSHLRVAVFFFITLNLLHVHRQNAESTGLAIKPISSKIGTKILIKKGTRIIFPFLFSGWRR</sequence>
<organism evidence="2 3">
    <name type="scientific">Enterovibrio norvegicus</name>
    <dbReference type="NCBI Taxonomy" id="188144"/>
    <lineage>
        <taxon>Bacteria</taxon>
        <taxon>Pseudomonadati</taxon>
        <taxon>Pseudomonadota</taxon>
        <taxon>Gammaproteobacteria</taxon>
        <taxon>Vibrionales</taxon>
        <taxon>Vibrionaceae</taxon>
        <taxon>Enterovibrio</taxon>
    </lineage>
</organism>